<evidence type="ECO:0000313" key="2">
    <source>
        <dbReference type="EMBL" id="KAF4707669.1"/>
    </source>
</evidence>
<evidence type="ECO:0000256" key="1">
    <source>
        <dbReference type="SAM" id="MobiDB-lite"/>
    </source>
</evidence>
<proteinExistence type="predicted"/>
<protein>
    <submittedName>
        <fullName evidence="2">Uncharacterized protein</fullName>
    </submittedName>
</protein>
<comment type="caution">
    <text evidence="2">The sequence shown here is derived from an EMBL/GenBank/DDBJ whole genome shotgun (WGS) entry which is preliminary data.</text>
</comment>
<accession>A0A7J6QGF4</accession>
<dbReference type="Proteomes" id="UP000574390">
    <property type="component" value="Unassembled WGS sequence"/>
</dbReference>
<feature type="compositionally biased region" description="Basic and acidic residues" evidence="1">
    <location>
        <begin position="46"/>
        <end position="59"/>
    </location>
</feature>
<feature type="compositionally biased region" description="Basic and acidic residues" evidence="1">
    <location>
        <begin position="8"/>
        <end position="29"/>
    </location>
</feature>
<organism evidence="2 3">
    <name type="scientific">Perkinsus olseni</name>
    <name type="common">Perkinsus atlanticus</name>
    <dbReference type="NCBI Taxonomy" id="32597"/>
    <lineage>
        <taxon>Eukaryota</taxon>
        <taxon>Sar</taxon>
        <taxon>Alveolata</taxon>
        <taxon>Perkinsozoa</taxon>
        <taxon>Perkinsea</taxon>
        <taxon>Perkinsida</taxon>
        <taxon>Perkinsidae</taxon>
        <taxon>Perkinsus</taxon>
    </lineage>
</organism>
<dbReference type="EMBL" id="JABANM010029636">
    <property type="protein sequence ID" value="KAF4707669.1"/>
    <property type="molecule type" value="Genomic_DNA"/>
</dbReference>
<feature type="non-terminal residue" evidence="2">
    <location>
        <position position="1"/>
    </location>
</feature>
<dbReference type="AlphaFoldDB" id="A0A7J6QGF4"/>
<name>A0A7J6QGF4_PEROL</name>
<evidence type="ECO:0000313" key="3">
    <source>
        <dbReference type="Proteomes" id="UP000574390"/>
    </source>
</evidence>
<feature type="region of interest" description="Disordered" evidence="1">
    <location>
        <begin position="1"/>
        <end position="62"/>
    </location>
</feature>
<gene>
    <name evidence="2" type="ORF">FOZ62_013048</name>
</gene>
<sequence length="188" mass="19963">QLSQLRGMAEKQETSERSPPESSRDKSVKVEAGASFAEFSPQCPDAQRDQLRSEDRDGKSAVAATTAIAVTQTSPRGYPKGVQTERSVTALAQGLAYEVAAEVGEFLAEKEGDVDVIGSAMSCTIQAGGSALRKGCNWSPEKELENATGLFPVRCGRRAIVGIPKSSQTDLAADDPEDGVLWPKLSAY</sequence>
<reference evidence="2 3" key="1">
    <citation type="submission" date="2020-04" db="EMBL/GenBank/DDBJ databases">
        <title>Perkinsus olseni comparative genomics.</title>
        <authorList>
            <person name="Bogema D.R."/>
        </authorList>
    </citation>
    <scope>NUCLEOTIDE SEQUENCE [LARGE SCALE GENOMIC DNA]</scope>
    <source>
        <strain evidence="2">ATCC PRA-205</strain>
    </source>
</reference>
<feature type="non-terminal residue" evidence="2">
    <location>
        <position position="188"/>
    </location>
</feature>